<dbReference type="EMBL" id="CP016796">
    <property type="protein sequence ID" value="API86645.1"/>
    <property type="molecule type" value="Genomic_DNA"/>
</dbReference>
<organism evidence="3 4">
    <name type="scientific">Francisella uliginis</name>
    <dbReference type="NCBI Taxonomy" id="573570"/>
    <lineage>
        <taxon>Bacteria</taxon>
        <taxon>Pseudomonadati</taxon>
        <taxon>Pseudomonadota</taxon>
        <taxon>Gammaproteobacteria</taxon>
        <taxon>Thiotrichales</taxon>
        <taxon>Francisellaceae</taxon>
        <taxon>Francisella</taxon>
    </lineage>
</organism>
<dbReference type="Proteomes" id="UP000184222">
    <property type="component" value="Chromosome"/>
</dbReference>
<sequence>MKKFVNIFFVFVLALCFSSVYAVNLSLMKTNISKADQQDKSSSSLQSKNTRSTIQDYKNKNKKI</sequence>
<dbReference type="RefSeq" id="WP_072712077.1">
    <property type="nucleotide sequence ID" value="NZ_CP016796.1"/>
</dbReference>
<gene>
    <name evidence="3" type="ORF">F7310_04395</name>
</gene>
<dbReference type="AlphaFoldDB" id="A0A1L4BS34"/>
<name>A0A1L4BS34_9GAMM</name>
<keyword evidence="4" id="KW-1185">Reference proteome</keyword>
<evidence type="ECO:0000256" key="2">
    <source>
        <dbReference type="SAM" id="SignalP"/>
    </source>
</evidence>
<accession>A0A1L4BS34</accession>
<feature type="region of interest" description="Disordered" evidence="1">
    <location>
        <begin position="34"/>
        <end position="64"/>
    </location>
</feature>
<evidence type="ECO:0000256" key="1">
    <source>
        <dbReference type="SAM" id="MobiDB-lite"/>
    </source>
</evidence>
<feature type="signal peptide" evidence="2">
    <location>
        <begin position="1"/>
        <end position="22"/>
    </location>
</feature>
<protein>
    <submittedName>
        <fullName evidence="3">Uncharacterized protein</fullName>
    </submittedName>
</protein>
<dbReference type="KEGG" id="frx:F7310_04395"/>
<feature type="chain" id="PRO_5012905286" evidence="2">
    <location>
        <begin position="23"/>
        <end position="64"/>
    </location>
</feature>
<keyword evidence="2" id="KW-0732">Signal</keyword>
<evidence type="ECO:0000313" key="4">
    <source>
        <dbReference type="Proteomes" id="UP000184222"/>
    </source>
</evidence>
<reference evidence="3 4" key="1">
    <citation type="journal article" date="2016" name="Appl. Environ. Microbiol.">
        <title>Whole genome relationships among Francisella bacteria of diverse origin define new species and provide specific regions for detection.</title>
        <authorList>
            <person name="Challacombe J.F."/>
            <person name="Petersen J.M."/>
            <person name="Gallegos-Graves V."/>
            <person name="Hodge D."/>
            <person name="Pillai S."/>
            <person name="Kuske C.R."/>
        </authorList>
    </citation>
    <scope>NUCLEOTIDE SEQUENCE [LARGE SCALE GENOMIC DNA]</scope>
    <source>
        <strain evidence="4">TX07-7310</strain>
    </source>
</reference>
<proteinExistence type="predicted"/>
<evidence type="ECO:0000313" key="3">
    <source>
        <dbReference type="EMBL" id="API86645.1"/>
    </source>
</evidence>